<dbReference type="AlphaFoldDB" id="A0A8H8RU10"/>
<dbReference type="FunFam" id="3.40.50.200:FF:000015">
    <property type="entry name" value="Tripeptidyl peptidase A"/>
    <property type="match status" value="1"/>
</dbReference>
<keyword evidence="8 16" id="KW-0732">Signal</keyword>
<evidence type="ECO:0000256" key="12">
    <source>
        <dbReference type="ARBA" id="ARBA00023026"/>
    </source>
</evidence>
<sequence>MKLTVLAIVGGFVAQALAAPAPVPYTLHEKREVQTEKWTRNLDVKLNRDAIIPVSIGLTQRNLENGYDLLMDVSHPESPNYGKHWSMEKIKETFAPAAETVGSVKSWLAESGIDDSRVKFSKSLGWAKFNATVEEVEYLLRTEYYAYTNAETGNDHLACEDYSVPAHLKEHIDFITPTIHFDALVKPTKKRRDLEKRSMRVRPTPQIKKGSDIMPGTDFGPEATPKYTLANCYEYVTPECLRALYNFTNGTLALSSYGIVEYTPQAYLQTDLNLFYTNLAREIPSGTKPTVDLIDGATVQTTTQSFDDNGESDLDIQYAIALVYPQKVTLYQTGDSVEGASFNNFLDALDAAYCTSGGGDDSSQDGIYPDTASGGYKGAEDCGTFKAASVISTSYGYNEADLTAAYETRQCNEYMKLGLAGTTFLYSSGDYGVAGNGGQCCTKAKCAGGTYNSGSSGTFNPAFPASCPYVTTVGATQIKPNTAVTATAPEEACQTVIYSGGGFSNVFAMPSYQSSAVASYFTSHKPSFTATQYNNSQAVRGYPDVSANGANYVVAVDGTLSLVYGTSASSPTFGSVITLINEQRIKANKSAVGFINPTVYANPSAFNDITSGGNQGCGTAGFTAVEGWDPVTGLGTPNYPKLLAAFMALS</sequence>
<dbReference type="PROSITE" id="PS51695">
    <property type="entry name" value="SEDOLISIN"/>
    <property type="match status" value="1"/>
</dbReference>
<keyword evidence="19" id="KW-1185">Reference proteome</keyword>
<keyword evidence="9 15" id="KW-0378">Hydrolase</keyword>
<evidence type="ECO:0000256" key="16">
    <source>
        <dbReference type="SAM" id="SignalP"/>
    </source>
</evidence>
<evidence type="ECO:0000256" key="5">
    <source>
        <dbReference type="ARBA" id="ARBA00022525"/>
    </source>
</evidence>
<dbReference type="InterPro" id="IPR015366">
    <property type="entry name" value="S53_propep"/>
</dbReference>
<feature type="binding site" evidence="15">
    <location>
        <position position="609"/>
    </location>
    <ligand>
        <name>Ca(2+)</name>
        <dbReference type="ChEBI" id="CHEBI:29108"/>
    </ligand>
</feature>
<feature type="binding site" evidence="15">
    <location>
        <position position="629"/>
    </location>
    <ligand>
        <name>Ca(2+)</name>
        <dbReference type="ChEBI" id="CHEBI:29108"/>
    </ligand>
</feature>
<dbReference type="OrthoDB" id="409122at2759"/>
<evidence type="ECO:0000256" key="2">
    <source>
        <dbReference type="ARBA" id="ARBA00002451"/>
    </source>
</evidence>
<dbReference type="CDD" id="cd04056">
    <property type="entry name" value="Peptidases_S53"/>
    <property type="match status" value="1"/>
</dbReference>
<evidence type="ECO:0000256" key="4">
    <source>
        <dbReference type="ARBA" id="ARBA00012462"/>
    </source>
</evidence>
<comment type="function">
    <text evidence="2">Secreted tripeptidyl-peptidase which degrades proteins at acidic pHs and is involved in virulence.</text>
</comment>
<dbReference type="GO" id="GO:0046872">
    <property type="term" value="F:metal ion binding"/>
    <property type="evidence" value="ECO:0007669"/>
    <property type="project" value="UniProtKB-UniRule"/>
</dbReference>
<evidence type="ECO:0000256" key="9">
    <source>
        <dbReference type="ARBA" id="ARBA00022801"/>
    </source>
</evidence>
<keyword evidence="12" id="KW-0843">Virulence</keyword>
<keyword evidence="5" id="KW-0964">Secreted</keyword>
<evidence type="ECO:0000256" key="8">
    <source>
        <dbReference type="ARBA" id="ARBA00022729"/>
    </source>
</evidence>
<dbReference type="GO" id="GO:0006508">
    <property type="term" value="P:proteolysis"/>
    <property type="evidence" value="ECO:0007669"/>
    <property type="project" value="UniProtKB-KW"/>
</dbReference>
<name>A0A8H8RU10_9HELO</name>
<evidence type="ECO:0000256" key="1">
    <source>
        <dbReference type="ARBA" id="ARBA00001910"/>
    </source>
</evidence>
<keyword evidence="11 15" id="KW-0106">Calcium</keyword>
<dbReference type="EC" id="3.4.14.10" evidence="4"/>
<dbReference type="InterPro" id="IPR030400">
    <property type="entry name" value="Sedolisin_dom"/>
</dbReference>
<evidence type="ECO:0000256" key="10">
    <source>
        <dbReference type="ARBA" id="ARBA00022825"/>
    </source>
</evidence>
<comment type="subcellular location">
    <subcellularLocation>
        <location evidence="3">Secreted</location>
        <location evidence="3">Extracellular space</location>
    </subcellularLocation>
</comment>
<feature type="active site" description="Charge relay system" evidence="15">
    <location>
        <position position="311"/>
    </location>
</feature>
<comment type="cofactor">
    <cofactor evidence="15">
        <name>Ca(2+)</name>
        <dbReference type="ChEBI" id="CHEBI:29108"/>
    </cofactor>
    <text evidence="15">Binds 1 Ca(2+) ion per subunit.</text>
</comment>
<evidence type="ECO:0000256" key="6">
    <source>
        <dbReference type="ARBA" id="ARBA00022670"/>
    </source>
</evidence>
<accession>A0A8H8RU10</accession>
<feature type="active site" description="Charge relay system" evidence="15">
    <location>
        <position position="567"/>
    </location>
</feature>
<keyword evidence="10 15" id="KW-0720">Serine protease</keyword>
<dbReference type="EMBL" id="QGMI01000433">
    <property type="protein sequence ID" value="TVY40782.1"/>
    <property type="molecule type" value="Genomic_DNA"/>
</dbReference>
<evidence type="ECO:0000256" key="3">
    <source>
        <dbReference type="ARBA" id="ARBA00004239"/>
    </source>
</evidence>
<dbReference type="PANTHER" id="PTHR14218">
    <property type="entry name" value="PROTEASE S8 TRIPEPTIDYL PEPTIDASE I CLN2"/>
    <property type="match status" value="1"/>
</dbReference>
<dbReference type="InterPro" id="IPR050819">
    <property type="entry name" value="Tripeptidyl-peptidase_I"/>
</dbReference>
<feature type="domain" description="Peptidase S53" evidence="17">
    <location>
        <begin position="235"/>
        <end position="649"/>
    </location>
</feature>
<dbReference type="GO" id="GO:0005576">
    <property type="term" value="C:extracellular region"/>
    <property type="evidence" value="ECO:0007669"/>
    <property type="project" value="UniProtKB-SubCell"/>
</dbReference>
<feature type="binding site" evidence="15">
    <location>
        <position position="608"/>
    </location>
    <ligand>
        <name>Ca(2+)</name>
        <dbReference type="ChEBI" id="CHEBI:29108"/>
    </ligand>
</feature>
<comment type="caution">
    <text evidence="18">The sequence shown here is derived from an EMBL/GenBank/DDBJ whole genome shotgun (WGS) entry which is preliminary data.</text>
</comment>
<feature type="signal peptide" evidence="16">
    <location>
        <begin position="1"/>
        <end position="18"/>
    </location>
</feature>
<organism evidence="18 19">
    <name type="scientific">Lachnellula occidentalis</name>
    <dbReference type="NCBI Taxonomy" id="215460"/>
    <lineage>
        <taxon>Eukaryota</taxon>
        <taxon>Fungi</taxon>
        <taxon>Dikarya</taxon>
        <taxon>Ascomycota</taxon>
        <taxon>Pezizomycotina</taxon>
        <taxon>Leotiomycetes</taxon>
        <taxon>Helotiales</taxon>
        <taxon>Lachnaceae</taxon>
        <taxon>Lachnellula</taxon>
    </lineage>
</organism>
<dbReference type="SUPFAM" id="SSF52743">
    <property type="entry name" value="Subtilisin-like"/>
    <property type="match status" value="1"/>
</dbReference>
<evidence type="ECO:0000313" key="18">
    <source>
        <dbReference type="EMBL" id="TVY40782.1"/>
    </source>
</evidence>
<keyword evidence="6 15" id="KW-0645">Protease</keyword>
<feature type="binding site" evidence="15">
    <location>
        <position position="627"/>
    </location>
    <ligand>
        <name>Ca(2+)</name>
        <dbReference type="ChEBI" id="CHEBI:29108"/>
    </ligand>
</feature>
<evidence type="ECO:0000256" key="11">
    <source>
        <dbReference type="ARBA" id="ARBA00022837"/>
    </source>
</evidence>
<evidence type="ECO:0000256" key="15">
    <source>
        <dbReference type="PROSITE-ProRule" id="PRU01032"/>
    </source>
</evidence>
<dbReference type="GO" id="GO:0004252">
    <property type="term" value="F:serine-type endopeptidase activity"/>
    <property type="evidence" value="ECO:0007669"/>
    <property type="project" value="UniProtKB-UniRule"/>
</dbReference>
<dbReference type="SMART" id="SM00944">
    <property type="entry name" value="Pro-kuma_activ"/>
    <property type="match status" value="1"/>
</dbReference>
<dbReference type="InterPro" id="IPR036852">
    <property type="entry name" value="Peptidase_S8/S53_dom_sf"/>
</dbReference>
<feature type="active site" description="Charge relay system" evidence="15">
    <location>
        <position position="315"/>
    </location>
</feature>
<dbReference type="SUPFAM" id="SSF54897">
    <property type="entry name" value="Protease propeptides/inhibitors"/>
    <property type="match status" value="1"/>
</dbReference>
<protein>
    <recommendedName>
        <fullName evidence="4">tripeptidyl-peptidase II</fullName>
        <ecNumber evidence="4">3.4.14.10</ecNumber>
    </recommendedName>
</protein>
<gene>
    <name evidence="18" type="primary">sed1_0</name>
    <name evidence="18" type="ORF">LOCC1_G007069</name>
</gene>
<evidence type="ECO:0000256" key="14">
    <source>
        <dbReference type="ARBA" id="ARBA00023180"/>
    </source>
</evidence>
<evidence type="ECO:0000259" key="17">
    <source>
        <dbReference type="PROSITE" id="PS51695"/>
    </source>
</evidence>
<comment type="catalytic activity">
    <reaction evidence="1">
        <text>Release of an N-terminal tripeptide from a polypeptide.</text>
        <dbReference type="EC" id="3.4.14.10"/>
    </reaction>
</comment>
<keyword evidence="7 15" id="KW-0479">Metal-binding</keyword>
<dbReference type="PANTHER" id="PTHR14218:SF19">
    <property type="entry name" value="SERINE PROTEASE AORO, PUTATIVE (AFU_ORTHOLOGUE AFUA_6G10250)-RELATED"/>
    <property type="match status" value="1"/>
</dbReference>
<keyword evidence="13" id="KW-0865">Zymogen</keyword>
<dbReference type="Proteomes" id="UP000443090">
    <property type="component" value="Unassembled WGS sequence"/>
</dbReference>
<dbReference type="Pfam" id="PF09286">
    <property type="entry name" value="Pro-kuma_activ"/>
    <property type="match status" value="1"/>
</dbReference>
<proteinExistence type="predicted"/>
<dbReference type="Gene3D" id="3.40.50.200">
    <property type="entry name" value="Peptidase S8/S53 domain"/>
    <property type="match status" value="1"/>
</dbReference>
<keyword evidence="14" id="KW-0325">Glycoprotein</keyword>
<dbReference type="CDD" id="cd11377">
    <property type="entry name" value="Pro-peptidase_S53"/>
    <property type="match status" value="1"/>
</dbReference>
<evidence type="ECO:0000256" key="13">
    <source>
        <dbReference type="ARBA" id="ARBA00023145"/>
    </source>
</evidence>
<reference evidence="18 19" key="1">
    <citation type="submission" date="2018-05" db="EMBL/GenBank/DDBJ databases">
        <title>Genome sequencing and assembly of the regulated plant pathogen Lachnellula willkommii and related sister species for the development of diagnostic species identification markers.</title>
        <authorList>
            <person name="Giroux E."/>
            <person name="Bilodeau G."/>
        </authorList>
    </citation>
    <scope>NUCLEOTIDE SEQUENCE [LARGE SCALE GENOMIC DNA]</scope>
    <source>
        <strain evidence="18 19">CBS 160.35</strain>
    </source>
</reference>
<evidence type="ECO:0000313" key="19">
    <source>
        <dbReference type="Proteomes" id="UP000443090"/>
    </source>
</evidence>
<evidence type="ECO:0000256" key="7">
    <source>
        <dbReference type="ARBA" id="ARBA00022723"/>
    </source>
</evidence>
<feature type="chain" id="PRO_5034558862" description="tripeptidyl-peptidase II" evidence="16">
    <location>
        <begin position="19"/>
        <end position="650"/>
    </location>
</feature>
<dbReference type="GO" id="GO:0008240">
    <property type="term" value="F:tripeptidyl-peptidase activity"/>
    <property type="evidence" value="ECO:0007669"/>
    <property type="project" value="UniProtKB-EC"/>
</dbReference>